<evidence type="ECO:0000313" key="4">
    <source>
        <dbReference type="Proteomes" id="UP000236752"/>
    </source>
</evidence>
<keyword evidence="1" id="KW-1133">Transmembrane helix</keyword>
<dbReference type="OrthoDB" id="7860729at2"/>
<gene>
    <name evidence="3" type="ORF">SAMN04488045_3489</name>
</gene>
<feature type="transmembrane region" description="Helical" evidence="1">
    <location>
        <begin position="20"/>
        <end position="42"/>
    </location>
</feature>
<accession>A0A1H6BFH2</accession>
<dbReference type="Pfam" id="PF07811">
    <property type="entry name" value="TadE"/>
    <property type="match status" value="1"/>
</dbReference>
<evidence type="ECO:0000313" key="3">
    <source>
        <dbReference type="EMBL" id="SEG59047.1"/>
    </source>
</evidence>
<feature type="domain" description="TadE-like" evidence="2">
    <location>
        <begin position="14"/>
        <end position="56"/>
    </location>
</feature>
<dbReference type="Proteomes" id="UP000236752">
    <property type="component" value="Unassembled WGS sequence"/>
</dbReference>
<evidence type="ECO:0000256" key="1">
    <source>
        <dbReference type="SAM" id="Phobius"/>
    </source>
</evidence>
<organism evidence="3 4">
    <name type="scientific">Thalassococcus halodurans</name>
    <dbReference type="NCBI Taxonomy" id="373675"/>
    <lineage>
        <taxon>Bacteria</taxon>
        <taxon>Pseudomonadati</taxon>
        <taxon>Pseudomonadota</taxon>
        <taxon>Alphaproteobacteria</taxon>
        <taxon>Rhodobacterales</taxon>
        <taxon>Roseobacteraceae</taxon>
        <taxon>Thalassococcus</taxon>
    </lineage>
</organism>
<evidence type="ECO:0000259" key="2">
    <source>
        <dbReference type="Pfam" id="PF07811"/>
    </source>
</evidence>
<keyword evidence="4" id="KW-1185">Reference proteome</keyword>
<protein>
    <submittedName>
        <fullName evidence="3">Flp pilus assembly protein TadG</fullName>
    </submittedName>
</protein>
<dbReference type="InterPro" id="IPR012495">
    <property type="entry name" value="TadE-like_dom"/>
</dbReference>
<keyword evidence="1" id="KW-0472">Membrane</keyword>
<name>A0A1H6BFH2_9RHOB</name>
<reference evidence="3 4" key="1">
    <citation type="submission" date="2016-10" db="EMBL/GenBank/DDBJ databases">
        <authorList>
            <person name="de Groot N.N."/>
        </authorList>
    </citation>
    <scope>NUCLEOTIDE SEQUENCE [LARGE SCALE GENOMIC DNA]</scope>
    <source>
        <strain evidence="3 4">DSM 26915</strain>
    </source>
</reference>
<sequence length="162" mass="17607">MRFGFHKFRKDESGAALVEFAILLPMMVLLFAVIIEGARLLWAYQVAEAGIRDATRYIARRAPYDICDTSGSLSSYQSELETIVRTRLNGDPVTAGQITLLSVSAGLTCTTGNYRGAVLPIARVSARLEVTPIFANMLFFGSGDTLATRTTTISDSSRVFGT</sequence>
<dbReference type="RefSeq" id="WP_103911634.1">
    <property type="nucleotide sequence ID" value="NZ_FNUZ01000007.1"/>
</dbReference>
<proteinExistence type="predicted"/>
<dbReference type="AlphaFoldDB" id="A0A1H6BFH2"/>
<keyword evidence="1" id="KW-0812">Transmembrane</keyword>
<dbReference type="EMBL" id="FNUZ01000007">
    <property type="protein sequence ID" value="SEG59047.1"/>
    <property type="molecule type" value="Genomic_DNA"/>
</dbReference>